<sequence>MGHFTPTDGYKELCKANANVTQKRPLVTIISLFWAKLTKIMFFGLALSVALRTASGNERRSCNQTIPIRDYITNEKCNKKTNPADAAGLFE</sequence>
<comment type="caution">
    <text evidence="2">The sequence shown here is derived from an EMBL/GenBank/DDBJ whole genome shotgun (WGS) entry which is preliminary data.</text>
</comment>
<evidence type="ECO:0000256" key="1">
    <source>
        <dbReference type="SAM" id="Phobius"/>
    </source>
</evidence>
<organism evidence="2 3">
    <name type="scientific">Larkinella insperata</name>
    <dbReference type="NCBI Taxonomy" id="332158"/>
    <lineage>
        <taxon>Bacteria</taxon>
        <taxon>Pseudomonadati</taxon>
        <taxon>Bacteroidota</taxon>
        <taxon>Cytophagia</taxon>
        <taxon>Cytophagales</taxon>
        <taxon>Spirosomataceae</taxon>
        <taxon>Larkinella</taxon>
    </lineage>
</organism>
<name>A0ABW3Q4R5_9BACT</name>
<evidence type="ECO:0000313" key="2">
    <source>
        <dbReference type="EMBL" id="MFD1140629.1"/>
    </source>
</evidence>
<protein>
    <submittedName>
        <fullName evidence="2">Uncharacterized protein</fullName>
    </submittedName>
</protein>
<feature type="transmembrane region" description="Helical" evidence="1">
    <location>
        <begin position="26"/>
        <end position="51"/>
    </location>
</feature>
<accession>A0ABW3Q4R5</accession>
<keyword evidence="1" id="KW-1133">Transmembrane helix</keyword>
<dbReference type="Proteomes" id="UP001597116">
    <property type="component" value="Unassembled WGS sequence"/>
</dbReference>
<reference evidence="3" key="1">
    <citation type="journal article" date="2019" name="Int. J. Syst. Evol. Microbiol.">
        <title>The Global Catalogue of Microorganisms (GCM) 10K type strain sequencing project: providing services to taxonomists for standard genome sequencing and annotation.</title>
        <authorList>
            <consortium name="The Broad Institute Genomics Platform"/>
            <consortium name="The Broad Institute Genome Sequencing Center for Infectious Disease"/>
            <person name="Wu L."/>
            <person name="Ma J."/>
        </authorList>
    </citation>
    <scope>NUCLEOTIDE SEQUENCE [LARGE SCALE GENOMIC DNA]</scope>
    <source>
        <strain evidence="3">CCUG 55608</strain>
    </source>
</reference>
<keyword evidence="1" id="KW-0812">Transmembrane</keyword>
<evidence type="ECO:0000313" key="3">
    <source>
        <dbReference type="Proteomes" id="UP001597116"/>
    </source>
</evidence>
<proteinExistence type="predicted"/>
<dbReference type="EMBL" id="JBHTLP010000002">
    <property type="protein sequence ID" value="MFD1140629.1"/>
    <property type="molecule type" value="Genomic_DNA"/>
</dbReference>
<keyword evidence="3" id="KW-1185">Reference proteome</keyword>
<gene>
    <name evidence="2" type="ORF">ACFQ4C_05905</name>
</gene>
<keyword evidence="1" id="KW-0472">Membrane</keyword>